<accession>A0A6A8ACU0</accession>
<feature type="compositionally biased region" description="Basic and acidic residues" evidence="1">
    <location>
        <begin position="136"/>
        <end position="149"/>
    </location>
</feature>
<dbReference type="Proteomes" id="UP000435138">
    <property type="component" value="Unassembled WGS sequence"/>
</dbReference>
<name>A0A6A8ACU0_9HYPH</name>
<evidence type="ECO:0000313" key="3">
    <source>
        <dbReference type="Proteomes" id="UP000435138"/>
    </source>
</evidence>
<dbReference type="AlphaFoldDB" id="A0A6A8ACU0"/>
<evidence type="ECO:0000256" key="1">
    <source>
        <dbReference type="SAM" id="MobiDB-lite"/>
    </source>
</evidence>
<keyword evidence="3" id="KW-1185">Reference proteome</keyword>
<comment type="caution">
    <text evidence="2">The sequence shown here is derived from an EMBL/GenBank/DDBJ whole genome shotgun (WGS) entry which is preliminary data.</text>
</comment>
<evidence type="ECO:0000313" key="2">
    <source>
        <dbReference type="EMBL" id="MQY47707.1"/>
    </source>
</evidence>
<dbReference type="RefSeq" id="WP_153355163.1">
    <property type="nucleotide sequence ID" value="NZ_JAYKOO010000007.1"/>
</dbReference>
<dbReference type="PROSITE" id="PS51257">
    <property type="entry name" value="PROKAR_LIPOPROTEIN"/>
    <property type="match status" value="1"/>
</dbReference>
<organism evidence="2 3">
    <name type="scientific">Endobacterium cereale</name>
    <dbReference type="NCBI Taxonomy" id="2663029"/>
    <lineage>
        <taxon>Bacteria</taxon>
        <taxon>Pseudomonadati</taxon>
        <taxon>Pseudomonadota</taxon>
        <taxon>Alphaproteobacteria</taxon>
        <taxon>Hyphomicrobiales</taxon>
        <taxon>Rhizobiaceae</taxon>
        <taxon>Endobacterium</taxon>
    </lineage>
</organism>
<feature type="region of interest" description="Disordered" evidence="1">
    <location>
        <begin position="47"/>
        <end position="208"/>
    </location>
</feature>
<feature type="compositionally biased region" description="Polar residues" evidence="1">
    <location>
        <begin position="81"/>
        <end position="96"/>
    </location>
</feature>
<reference evidence="2 3" key="1">
    <citation type="submission" date="2019-11" db="EMBL/GenBank/DDBJ databases">
        <title>Genome analysis of Rhizobacterium cereale a novel genus and species isolated from maize roots in North Spain.</title>
        <authorList>
            <person name="Menendez E."/>
            <person name="Flores-Felix J.D."/>
            <person name="Ramirez-Bahena M.-H."/>
            <person name="Igual J.M."/>
            <person name="Garcia-Fraile P."/>
            <person name="Peix A."/>
            <person name="Velazquez E."/>
        </authorList>
    </citation>
    <scope>NUCLEOTIDE SEQUENCE [LARGE SCALE GENOMIC DNA]</scope>
    <source>
        <strain evidence="2 3">RZME27</strain>
    </source>
</reference>
<protein>
    <recommendedName>
        <fullName evidence="4">Lipoprotein</fullName>
    </recommendedName>
</protein>
<feature type="compositionally biased region" description="Basic and acidic residues" evidence="1">
    <location>
        <begin position="180"/>
        <end position="195"/>
    </location>
</feature>
<evidence type="ECO:0008006" key="4">
    <source>
        <dbReference type="Google" id="ProtNLM"/>
    </source>
</evidence>
<sequence length="208" mass="22716">MKTSRVFRSGLGVTAIVAVLAGLSGCQSPTYGTSKSAAEQLADDLGSAVSIGGGDKKKDVRYNPRPGLVVAGKGPGDLPAPQQSMANRENNPNWTESPEETRQRLREEAAANENNPRYVSPLTVGKGQGGQLTESQKWEAFRKAKEDAKAGNTVGTGQRRFLTDPPTEYRQAENMDDLGEPERVKERRRKKEAESNGKQNSAWWKPFQ</sequence>
<feature type="compositionally biased region" description="Basic and acidic residues" evidence="1">
    <location>
        <begin position="99"/>
        <end position="109"/>
    </location>
</feature>
<gene>
    <name evidence="2" type="ORF">GAO09_16850</name>
</gene>
<proteinExistence type="predicted"/>
<dbReference type="EMBL" id="WIXI01000045">
    <property type="protein sequence ID" value="MQY47707.1"/>
    <property type="molecule type" value="Genomic_DNA"/>
</dbReference>